<dbReference type="AlphaFoldDB" id="A0A1I4PJ82"/>
<dbReference type="Gene3D" id="2.40.10.270">
    <property type="entry name" value="Bacteriophage SPP1 head-tail adaptor protein"/>
    <property type="match status" value="1"/>
</dbReference>
<dbReference type="STRING" id="254406.SAMN04488042_105263"/>
<keyword evidence="2" id="KW-1185">Reference proteome</keyword>
<proteinExistence type="predicted"/>
<dbReference type="InterPro" id="IPR008767">
    <property type="entry name" value="Phage_SPP1_head-tail_adaptor"/>
</dbReference>
<gene>
    <name evidence="1" type="ORF">SAMN04488042_105263</name>
</gene>
<accession>A0A1I4PJ82</accession>
<evidence type="ECO:0000313" key="2">
    <source>
        <dbReference type="Proteomes" id="UP000199144"/>
    </source>
</evidence>
<dbReference type="Proteomes" id="UP000199144">
    <property type="component" value="Unassembled WGS sequence"/>
</dbReference>
<dbReference type="OrthoDB" id="7570189at2"/>
<dbReference type="Pfam" id="PF05521">
    <property type="entry name" value="Phage_HCP"/>
    <property type="match status" value="1"/>
</dbReference>
<evidence type="ECO:0000313" key="1">
    <source>
        <dbReference type="EMBL" id="SFM27626.1"/>
    </source>
</evidence>
<protein>
    <submittedName>
        <fullName evidence="1">Head-tail adaptor</fullName>
    </submittedName>
</protein>
<dbReference type="InterPro" id="IPR038666">
    <property type="entry name" value="SSP1_head-tail_sf"/>
</dbReference>
<organism evidence="1 2">
    <name type="scientific">Shimia aestuarii</name>
    <dbReference type="NCBI Taxonomy" id="254406"/>
    <lineage>
        <taxon>Bacteria</taxon>
        <taxon>Pseudomonadati</taxon>
        <taxon>Pseudomonadota</taxon>
        <taxon>Alphaproteobacteria</taxon>
        <taxon>Rhodobacterales</taxon>
        <taxon>Roseobacteraceae</taxon>
    </lineage>
</organism>
<sequence length="112" mass="12391">MKRVSLSRKLTLETRSSLPDGAGGTVEAWTQEGVLWGDVQVRTARVRNAAETAFSTVGYRIFVRAAPSGQPSRPEAGQRLREGARVFRIESVAEWDPDGRYLVCNAKEERVA</sequence>
<name>A0A1I4PJ82_9RHOB</name>
<dbReference type="RefSeq" id="WP_093094431.1">
    <property type="nucleotide sequence ID" value="NZ_FOTQ01000005.1"/>
</dbReference>
<dbReference type="EMBL" id="FOTQ01000005">
    <property type="protein sequence ID" value="SFM27626.1"/>
    <property type="molecule type" value="Genomic_DNA"/>
</dbReference>
<reference evidence="1 2" key="1">
    <citation type="submission" date="2016-10" db="EMBL/GenBank/DDBJ databases">
        <authorList>
            <person name="de Groot N.N."/>
        </authorList>
    </citation>
    <scope>NUCLEOTIDE SEQUENCE [LARGE SCALE GENOMIC DNA]</scope>
    <source>
        <strain evidence="1 2">DSM 15283</strain>
    </source>
</reference>